<evidence type="ECO:0000256" key="12">
    <source>
        <dbReference type="SAM" id="Phobius"/>
    </source>
</evidence>
<evidence type="ECO:0000256" key="6">
    <source>
        <dbReference type="ARBA" id="ARBA00023136"/>
    </source>
</evidence>
<keyword evidence="7" id="KW-0675">Receptor</keyword>
<keyword evidence="4 12" id="KW-1133">Transmembrane helix</keyword>
<evidence type="ECO:0000256" key="7">
    <source>
        <dbReference type="ARBA" id="ARBA00023170"/>
    </source>
</evidence>
<feature type="region of interest" description="Disordered" evidence="11">
    <location>
        <begin position="405"/>
        <end position="438"/>
    </location>
</feature>
<dbReference type="InterPro" id="IPR015683">
    <property type="entry name" value="Ionotropic_Glu_rcpt"/>
</dbReference>
<feature type="transmembrane region" description="Helical" evidence="12">
    <location>
        <begin position="260"/>
        <end position="283"/>
    </location>
</feature>
<evidence type="ECO:0000256" key="4">
    <source>
        <dbReference type="ARBA" id="ARBA00022989"/>
    </source>
</evidence>
<evidence type="ECO:0000256" key="5">
    <source>
        <dbReference type="ARBA" id="ARBA00023065"/>
    </source>
</evidence>
<evidence type="ECO:0000313" key="15">
    <source>
        <dbReference type="Proteomes" id="UP000797356"/>
    </source>
</evidence>
<evidence type="ECO:0000313" key="14">
    <source>
        <dbReference type="EMBL" id="KAG1347355.1"/>
    </source>
</evidence>
<dbReference type="OrthoDB" id="783671at2759"/>
<keyword evidence="6 12" id="KW-0472">Membrane</keyword>
<dbReference type="EMBL" id="CM017877">
    <property type="protein sequence ID" value="KAG1347355.1"/>
    <property type="molecule type" value="Genomic_DNA"/>
</dbReference>
<dbReference type="InterPro" id="IPR028082">
    <property type="entry name" value="Peripla_BP_I"/>
</dbReference>
<dbReference type="FunFam" id="3.40.190.10:FF:000103">
    <property type="entry name" value="Glutamate receptor"/>
    <property type="match status" value="1"/>
</dbReference>
<dbReference type="Pfam" id="PF10613">
    <property type="entry name" value="Lig_chan-Glu_bd"/>
    <property type="match status" value="1"/>
</dbReference>
<keyword evidence="10" id="KW-0407">Ion channel</keyword>
<keyword evidence="3 12" id="KW-0812">Transmembrane</keyword>
<dbReference type="Pfam" id="PF01094">
    <property type="entry name" value="ANF_receptor"/>
    <property type="match status" value="1"/>
</dbReference>
<keyword evidence="5" id="KW-0406">Ion transport</keyword>
<dbReference type="Gene3D" id="3.40.50.2300">
    <property type="match status" value="1"/>
</dbReference>
<proteinExistence type="predicted"/>
<reference evidence="14" key="1">
    <citation type="journal article" date="2017" name="Gigascience">
        <title>The genome draft of coconut (Cocos nucifera).</title>
        <authorList>
            <person name="Xiao Y."/>
            <person name="Xu P."/>
            <person name="Fan H."/>
            <person name="Baudouin L."/>
            <person name="Xia W."/>
            <person name="Bocs S."/>
            <person name="Xu J."/>
            <person name="Li Q."/>
            <person name="Guo A."/>
            <person name="Zhou L."/>
            <person name="Li J."/>
            <person name="Wu Y."/>
            <person name="Ma Z."/>
            <person name="Armero A."/>
            <person name="Issali A.E."/>
            <person name="Liu N."/>
            <person name="Peng M."/>
            <person name="Yang Y."/>
        </authorList>
    </citation>
    <scope>NUCLEOTIDE SEQUENCE</scope>
    <source>
        <tissue evidence="14">Spear leaf of Hainan Tall coconut</tissue>
    </source>
</reference>
<dbReference type="SUPFAM" id="SSF53850">
    <property type="entry name" value="Periplasmic binding protein-like II"/>
    <property type="match status" value="1"/>
</dbReference>
<comment type="caution">
    <text evidence="14">The sequence shown here is derived from an EMBL/GenBank/DDBJ whole genome shotgun (WGS) entry which is preliminary data.</text>
</comment>
<dbReference type="InterPro" id="IPR001828">
    <property type="entry name" value="ANF_lig-bd_rcpt"/>
</dbReference>
<evidence type="ECO:0000256" key="2">
    <source>
        <dbReference type="ARBA" id="ARBA00022448"/>
    </source>
</evidence>
<dbReference type="SMART" id="SM00079">
    <property type="entry name" value="PBPe"/>
    <property type="match status" value="1"/>
</dbReference>
<accession>A0A8K0ICB0</accession>
<gene>
    <name evidence="14" type="ORF">COCNU_06G011840</name>
</gene>
<reference evidence="14" key="2">
    <citation type="submission" date="2019-07" db="EMBL/GenBank/DDBJ databases">
        <authorList>
            <person name="Yang Y."/>
            <person name="Bocs S."/>
            <person name="Baudouin L."/>
        </authorList>
    </citation>
    <scope>NUCLEOTIDE SEQUENCE</scope>
    <source>
        <tissue evidence="14">Spear leaf of Hainan Tall coconut</tissue>
    </source>
</reference>
<evidence type="ECO:0000259" key="13">
    <source>
        <dbReference type="SMART" id="SM00079"/>
    </source>
</evidence>
<dbReference type="Gene3D" id="3.40.190.10">
    <property type="entry name" value="Periplasmic binding protein-like II"/>
    <property type="match status" value="1"/>
</dbReference>
<dbReference type="Proteomes" id="UP000797356">
    <property type="component" value="Chromosome 6"/>
</dbReference>
<comment type="subcellular location">
    <subcellularLocation>
        <location evidence="1">Membrane</location>
        <topology evidence="1">Multi-pass membrane protein</topology>
    </subcellularLocation>
</comment>
<sequence length="438" mass="49257">MDSSTVDAMQGVLSINLYVQKSKKLDNFKSRWKKRFYQENPSVKAAEPGVFGLWAYDTVWALAMAAESAGLGGSIDRKPNVAWTLIKWSQTSPFDIKHNAQRTYGITKRMDFKASLGGITWPGDTMIAPKGLDWQTSKLRIGIPVKSGGISEFVNQEWNPLTQRNASGFSIEVFDMVMASLPYVVPYEYIPYDYEDAEGKMKGSYDDLVYEVYLKNFDAVVGDVTITPNRSLYVDFTAPYTEMGMSMVVPIKHDRKNKWFFFKPLTTSLWLVSGAFFIFVGFVVRALEHGINEEFKGPLRNRVGTIFYLSFSTLVFAHSLVFPKGSPLVPDISRAILKMTGDIEQMLYRNRTFCPDDGSLATSEILSLDDFSHRWNSFHISHGRLVSISKLFDACSSLAVRKSEQSVLRSGDEGNEGCPNDNAERGSPSSPSDRVWKL</sequence>
<keyword evidence="2" id="KW-0813">Transport</keyword>
<keyword evidence="8" id="KW-0325">Glycoprotein</keyword>
<evidence type="ECO:0000256" key="3">
    <source>
        <dbReference type="ARBA" id="ARBA00022692"/>
    </source>
</evidence>
<evidence type="ECO:0000256" key="9">
    <source>
        <dbReference type="ARBA" id="ARBA00023286"/>
    </source>
</evidence>
<name>A0A8K0ICB0_COCNU</name>
<organism evidence="14 15">
    <name type="scientific">Cocos nucifera</name>
    <name type="common">Coconut palm</name>
    <dbReference type="NCBI Taxonomy" id="13894"/>
    <lineage>
        <taxon>Eukaryota</taxon>
        <taxon>Viridiplantae</taxon>
        <taxon>Streptophyta</taxon>
        <taxon>Embryophyta</taxon>
        <taxon>Tracheophyta</taxon>
        <taxon>Spermatophyta</taxon>
        <taxon>Magnoliopsida</taxon>
        <taxon>Liliopsida</taxon>
        <taxon>Arecaceae</taxon>
        <taxon>Arecoideae</taxon>
        <taxon>Cocoseae</taxon>
        <taxon>Attaleinae</taxon>
        <taxon>Cocos</taxon>
    </lineage>
</organism>
<dbReference type="AlphaFoldDB" id="A0A8K0ICB0"/>
<evidence type="ECO:0000256" key="10">
    <source>
        <dbReference type="ARBA" id="ARBA00023303"/>
    </source>
</evidence>
<protein>
    <recommendedName>
        <fullName evidence="13">Ionotropic glutamate receptor C-terminal domain-containing protein</fullName>
    </recommendedName>
</protein>
<dbReference type="SUPFAM" id="SSF53822">
    <property type="entry name" value="Periplasmic binding protein-like I"/>
    <property type="match status" value="1"/>
</dbReference>
<dbReference type="PANTHER" id="PTHR18966">
    <property type="entry name" value="IONOTROPIC GLUTAMATE RECEPTOR"/>
    <property type="match status" value="1"/>
</dbReference>
<feature type="transmembrane region" description="Helical" evidence="12">
    <location>
        <begin position="303"/>
        <end position="322"/>
    </location>
</feature>
<evidence type="ECO:0000256" key="1">
    <source>
        <dbReference type="ARBA" id="ARBA00004141"/>
    </source>
</evidence>
<feature type="domain" description="Ionotropic glutamate receptor C-terminal" evidence="13">
    <location>
        <begin position="138"/>
        <end position="349"/>
    </location>
</feature>
<dbReference type="InterPro" id="IPR001320">
    <property type="entry name" value="Iontro_rcpt_C"/>
</dbReference>
<keyword evidence="9" id="KW-1071">Ligand-gated ion channel</keyword>
<dbReference type="InterPro" id="IPR019594">
    <property type="entry name" value="Glu/Gly-bd"/>
</dbReference>
<dbReference type="GO" id="GO:0016020">
    <property type="term" value="C:membrane"/>
    <property type="evidence" value="ECO:0007669"/>
    <property type="project" value="UniProtKB-SubCell"/>
</dbReference>
<evidence type="ECO:0000256" key="8">
    <source>
        <dbReference type="ARBA" id="ARBA00023180"/>
    </source>
</evidence>
<dbReference type="GO" id="GO:0015276">
    <property type="term" value="F:ligand-gated monoatomic ion channel activity"/>
    <property type="evidence" value="ECO:0007669"/>
    <property type="project" value="InterPro"/>
</dbReference>
<keyword evidence="15" id="KW-1185">Reference proteome</keyword>
<evidence type="ECO:0000256" key="11">
    <source>
        <dbReference type="SAM" id="MobiDB-lite"/>
    </source>
</evidence>